<dbReference type="AlphaFoldDB" id="A0A2P7V2J9"/>
<keyword evidence="1" id="KW-0812">Transmembrane</keyword>
<name>A0A2P7V2J9_9BACL</name>
<feature type="transmembrane region" description="Helical" evidence="1">
    <location>
        <begin position="5"/>
        <end position="24"/>
    </location>
</feature>
<proteinExistence type="predicted"/>
<comment type="caution">
    <text evidence="2">The sequence shown here is derived from an EMBL/GenBank/DDBJ whole genome shotgun (WGS) entry which is preliminary data.</text>
</comment>
<evidence type="ECO:0000313" key="3">
    <source>
        <dbReference type="Proteomes" id="UP000240419"/>
    </source>
</evidence>
<organism evidence="2 3">
    <name type="scientific">Brevibacillus fortis</name>
    <dbReference type="NCBI Taxonomy" id="2126352"/>
    <lineage>
        <taxon>Bacteria</taxon>
        <taxon>Bacillati</taxon>
        <taxon>Bacillota</taxon>
        <taxon>Bacilli</taxon>
        <taxon>Bacillales</taxon>
        <taxon>Paenibacillaceae</taxon>
        <taxon>Brevibacillus</taxon>
    </lineage>
</organism>
<dbReference type="EMBL" id="PXZM01000029">
    <property type="protein sequence ID" value="PSJ93460.1"/>
    <property type="molecule type" value="Genomic_DNA"/>
</dbReference>
<reference evidence="2 3" key="1">
    <citation type="submission" date="2018-03" db="EMBL/GenBank/DDBJ databases">
        <title>Brevisbacillus phylogenomics.</title>
        <authorList>
            <person name="Dunlap C."/>
        </authorList>
    </citation>
    <scope>NUCLEOTIDE SEQUENCE [LARGE SCALE GENOMIC DNA]</scope>
    <source>
        <strain evidence="2 3">NRRL NRS-1210</strain>
    </source>
</reference>
<keyword evidence="3" id="KW-1185">Reference proteome</keyword>
<accession>A0A2P7V2J9</accession>
<dbReference type="RefSeq" id="WP_106840151.1">
    <property type="nucleotide sequence ID" value="NZ_JBCNIW010000002.1"/>
</dbReference>
<evidence type="ECO:0000313" key="2">
    <source>
        <dbReference type="EMBL" id="PSJ93460.1"/>
    </source>
</evidence>
<keyword evidence="1" id="KW-1133">Transmembrane helix</keyword>
<feature type="transmembrane region" description="Helical" evidence="1">
    <location>
        <begin position="30"/>
        <end position="51"/>
    </location>
</feature>
<dbReference type="OrthoDB" id="2468254at2"/>
<feature type="transmembrane region" description="Helical" evidence="1">
    <location>
        <begin position="101"/>
        <end position="119"/>
    </location>
</feature>
<keyword evidence="1" id="KW-0472">Membrane</keyword>
<dbReference type="Proteomes" id="UP000240419">
    <property type="component" value="Unassembled WGS sequence"/>
</dbReference>
<gene>
    <name evidence="2" type="ORF">C7R93_18240</name>
</gene>
<feature type="transmembrane region" description="Helical" evidence="1">
    <location>
        <begin position="72"/>
        <end position="95"/>
    </location>
</feature>
<sequence length="129" mass="14904">MAERFIAGILASFLFTFGTAFLYFQDRFSVLPIAMFTFPTVFLLGIPQSLVIDRVTKRLPWNKRSHLFLLEALLYIMAGMIATMMLFLIVTRSFAFVLSKFYVLGIVASLLYFGCLWFLRRKKKAVHVT</sequence>
<evidence type="ECO:0000256" key="1">
    <source>
        <dbReference type="SAM" id="Phobius"/>
    </source>
</evidence>
<protein>
    <submittedName>
        <fullName evidence="2">Uncharacterized protein</fullName>
    </submittedName>
</protein>